<keyword evidence="2" id="KW-1185">Reference proteome</keyword>
<dbReference type="RefSeq" id="WP_123833392.1">
    <property type="nucleotide sequence ID" value="NZ_RKRG01000002.1"/>
</dbReference>
<dbReference type="EMBL" id="RKRG01000002">
    <property type="protein sequence ID" value="RPF51474.1"/>
    <property type="molecule type" value="Genomic_DNA"/>
</dbReference>
<dbReference type="Proteomes" id="UP000271783">
    <property type="component" value="Unassembled WGS sequence"/>
</dbReference>
<sequence>MGDIRTKRGVSDLEFKGIIDNFDEFNMILVNEELILLFESLHDFSFDELMYFEDPLHYENIGVQKIMSQIDEIISVLFYNIDIKTTDDVISIVKSDILLFKRAMDQIDLKYFIFFSYLNSYLNVDVDYLINHFNYELNMIKMEEKINELFNQIQVFPKPNDNNLSPLLKNVLFKSLKKDDIMHSSLKLLNISKDPFIFYNFKIYCPKLLTSMLILIKKINYDFFLRNMFDVNNLIMAVLFCKELDISEILECYYENDISNIDLLFTFLKKSIDSNELIDDNIVFIKDILLDILELNENLFRKIIRLFKHKKLFNRSIGLLLSGINKWEVELIVNEFDLNFGANNHLINLRENILINLDKKSDNFKLVLKLVYKNWDLNLNSLIDDDENGWDLLCSDFNSFILEYYNQFYDDDMLVEEMKLNFNFLEKINSTWSSNFTNYKNRIHVYYTKLYLLSSIYKKRNINNIEILGCYENFFKNKYLIEVLLRDKAKKSIIDFKKDYNMMKIQ</sequence>
<gene>
    <name evidence="1" type="ORF">EDC42_0801</name>
</gene>
<reference evidence="1 2" key="1">
    <citation type="submission" date="2018-11" db="EMBL/GenBank/DDBJ databases">
        <title>Genomic Encyclopedia of Type Strains, Phase IV (KMG-IV): sequencing the most valuable type-strain genomes for metagenomic binning, comparative biology and taxonomic classification.</title>
        <authorList>
            <person name="Goeker M."/>
        </authorList>
    </citation>
    <scope>NUCLEOTIDE SEQUENCE [LARGE SCALE GENOMIC DNA]</scope>
    <source>
        <strain evidence="1 2">DSM 11977</strain>
    </source>
</reference>
<evidence type="ECO:0000313" key="1">
    <source>
        <dbReference type="EMBL" id="RPF51474.1"/>
    </source>
</evidence>
<comment type="caution">
    <text evidence="1">The sequence shown here is derived from an EMBL/GenBank/DDBJ whole genome shotgun (WGS) entry which is preliminary data.</text>
</comment>
<proteinExistence type="predicted"/>
<name>A0A3N5B2C1_9EURY</name>
<dbReference type="AlphaFoldDB" id="A0A3N5B2C1"/>
<evidence type="ECO:0000313" key="2">
    <source>
        <dbReference type="Proteomes" id="UP000271783"/>
    </source>
</evidence>
<organism evidence="1 2">
    <name type="scientific">Methanobrevibacter gottschalkii DSM 11977</name>
    <dbReference type="NCBI Taxonomy" id="1122229"/>
    <lineage>
        <taxon>Archaea</taxon>
        <taxon>Methanobacteriati</taxon>
        <taxon>Methanobacteriota</taxon>
        <taxon>Methanomada group</taxon>
        <taxon>Methanobacteria</taxon>
        <taxon>Methanobacteriales</taxon>
        <taxon>Methanobacteriaceae</taxon>
        <taxon>Methanobrevibacter</taxon>
    </lineage>
</organism>
<protein>
    <submittedName>
        <fullName evidence="1">Uncharacterized protein</fullName>
    </submittedName>
</protein>
<accession>A0A3N5B2C1</accession>